<name>A0A2P2KSC3_RHIMU</name>
<reference evidence="1" key="1">
    <citation type="submission" date="2018-02" db="EMBL/GenBank/DDBJ databases">
        <title>Rhizophora mucronata_Transcriptome.</title>
        <authorList>
            <person name="Meera S.P."/>
            <person name="Sreeshan A."/>
            <person name="Augustine A."/>
        </authorList>
    </citation>
    <scope>NUCLEOTIDE SEQUENCE</scope>
    <source>
        <tissue evidence="1">Leaf</tissue>
    </source>
</reference>
<dbReference type="EMBL" id="GGEC01028147">
    <property type="protein sequence ID" value="MBX08631.1"/>
    <property type="molecule type" value="Transcribed_RNA"/>
</dbReference>
<sequence length="47" mass="5056">MAALLPQCPSNSLESETLPLWALITDNFGPDTTRVADAVMEESFVSS</sequence>
<dbReference type="AlphaFoldDB" id="A0A2P2KSC3"/>
<organism evidence="1">
    <name type="scientific">Rhizophora mucronata</name>
    <name type="common">Asiatic mangrove</name>
    <dbReference type="NCBI Taxonomy" id="61149"/>
    <lineage>
        <taxon>Eukaryota</taxon>
        <taxon>Viridiplantae</taxon>
        <taxon>Streptophyta</taxon>
        <taxon>Embryophyta</taxon>
        <taxon>Tracheophyta</taxon>
        <taxon>Spermatophyta</taxon>
        <taxon>Magnoliopsida</taxon>
        <taxon>eudicotyledons</taxon>
        <taxon>Gunneridae</taxon>
        <taxon>Pentapetalae</taxon>
        <taxon>rosids</taxon>
        <taxon>fabids</taxon>
        <taxon>Malpighiales</taxon>
        <taxon>Rhizophoraceae</taxon>
        <taxon>Rhizophora</taxon>
    </lineage>
</organism>
<evidence type="ECO:0000313" key="1">
    <source>
        <dbReference type="EMBL" id="MBX08631.1"/>
    </source>
</evidence>
<proteinExistence type="predicted"/>
<protein>
    <submittedName>
        <fullName evidence="1">Photosystem I reaction center subunit Nic-like isoform X2</fullName>
    </submittedName>
</protein>
<accession>A0A2P2KSC3</accession>